<geneLocation type="plasmid" evidence="2">
    <name>pfdu301a</name>
</geneLocation>
<protein>
    <submittedName>
        <fullName evidence="1">Uncharacterized protein</fullName>
    </submittedName>
</protein>
<dbReference type="RefSeq" id="WP_171778543.1">
    <property type="nucleotide sequence ID" value="NZ_CP045273.1"/>
</dbReference>
<dbReference type="AlphaFoldDB" id="A0A6M6E600"/>
<reference evidence="1 2" key="1">
    <citation type="submission" date="2019-10" db="EMBL/GenBank/DDBJ databases">
        <title>Complete genome sequences for adaption low water activity.</title>
        <authorList>
            <person name="Zhao L."/>
            <person name="Zhong J."/>
        </authorList>
    </citation>
    <scope>NUCLEOTIDE SEQUENCE [LARGE SCALE GENOMIC DNA]</scope>
    <source>
        <strain evidence="1 2">FDU301</strain>
        <plasmid evidence="2">pfdu301a</plasmid>
    </source>
</reference>
<evidence type="ECO:0000313" key="1">
    <source>
        <dbReference type="EMBL" id="QJX80549.1"/>
    </source>
</evidence>
<gene>
    <name evidence="1" type="ORF">FDZ14_31155</name>
</gene>
<name>A0A6M6E600_PRIMG</name>
<dbReference type="EMBL" id="CP045273">
    <property type="protein sequence ID" value="QJX80549.1"/>
    <property type="molecule type" value="Genomic_DNA"/>
</dbReference>
<evidence type="ECO:0000313" key="2">
    <source>
        <dbReference type="Proteomes" id="UP000501076"/>
    </source>
</evidence>
<proteinExistence type="predicted"/>
<sequence length="114" mass="13526">MAKKKENSVLSAYAIGNENYEVIISQSKEIAWYWFRDNAGYTNEQMKKFNIWAFDIEKKVYIKNYKEVSAKEIVKEVQELNSFTGFPIVAFEKSSDQEYFTNWYTSWNAEDSKN</sequence>
<keyword evidence="1" id="KW-0614">Plasmid</keyword>
<organism evidence="1 2">
    <name type="scientific">Priestia megaterium</name>
    <name type="common">Bacillus megaterium</name>
    <dbReference type="NCBI Taxonomy" id="1404"/>
    <lineage>
        <taxon>Bacteria</taxon>
        <taxon>Bacillati</taxon>
        <taxon>Bacillota</taxon>
        <taxon>Bacilli</taxon>
        <taxon>Bacillales</taxon>
        <taxon>Bacillaceae</taxon>
        <taxon>Priestia</taxon>
    </lineage>
</organism>
<dbReference type="Proteomes" id="UP000501076">
    <property type="component" value="Plasmid pFDU301A"/>
</dbReference>
<accession>A0A6M6E600</accession>